<dbReference type="STRING" id="1328759.A0A5C2RWU8"/>
<accession>A0A5C2RWU8</accession>
<feature type="region of interest" description="Disordered" evidence="1">
    <location>
        <begin position="495"/>
        <end position="546"/>
    </location>
</feature>
<dbReference type="AlphaFoldDB" id="A0A5C2RWU8"/>
<organism evidence="2 3">
    <name type="scientific">Lentinus tigrinus ALCF2SS1-6</name>
    <dbReference type="NCBI Taxonomy" id="1328759"/>
    <lineage>
        <taxon>Eukaryota</taxon>
        <taxon>Fungi</taxon>
        <taxon>Dikarya</taxon>
        <taxon>Basidiomycota</taxon>
        <taxon>Agaricomycotina</taxon>
        <taxon>Agaricomycetes</taxon>
        <taxon>Polyporales</taxon>
        <taxon>Polyporaceae</taxon>
        <taxon>Lentinus</taxon>
    </lineage>
</organism>
<gene>
    <name evidence="2" type="ORF">L227DRAFT_566740</name>
</gene>
<evidence type="ECO:0000313" key="3">
    <source>
        <dbReference type="Proteomes" id="UP000313359"/>
    </source>
</evidence>
<protein>
    <submittedName>
        <fullName evidence="2">Uncharacterized protein</fullName>
    </submittedName>
</protein>
<proteinExistence type="predicted"/>
<feature type="compositionally biased region" description="Acidic residues" evidence="1">
    <location>
        <begin position="526"/>
        <end position="539"/>
    </location>
</feature>
<dbReference type="EMBL" id="ML122296">
    <property type="protein sequence ID" value="RPD55405.1"/>
    <property type="molecule type" value="Genomic_DNA"/>
</dbReference>
<evidence type="ECO:0000256" key="1">
    <source>
        <dbReference type="SAM" id="MobiDB-lite"/>
    </source>
</evidence>
<dbReference type="OrthoDB" id="3267098at2759"/>
<dbReference type="Proteomes" id="UP000313359">
    <property type="component" value="Unassembled WGS sequence"/>
</dbReference>
<feature type="region of interest" description="Disordered" evidence="1">
    <location>
        <begin position="22"/>
        <end position="45"/>
    </location>
</feature>
<feature type="compositionally biased region" description="Basic and acidic residues" evidence="1">
    <location>
        <begin position="25"/>
        <end position="45"/>
    </location>
</feature>
<reference evidence="2" key="1">
    <citation type="journal article" date="2018" name="Genome Biol. Evol.">
        <title>Genomics and development of Lentinus tigrinus, a white-rot wood-decaying mushroom with dimorphic fruiting bodies.</title>
        <authorList>
            <person name="Wu B."/>
            <person name="Xu Z."/>
            <person name="Knudson A."/>
            <person name="Carlson A."/>
            <person name="Chen N."/>
            <person name="Kovaka S."/>
            <person name="LaButti K."/>
            <person name="Lipzen A."/>
            <person name="Pennachio C."/>
            <person name="Riley R."/>
            <person name="Schakwitz W."/>
            <person name="Umezawa K."/>
            <person name="Ohm R.A."/>
            <person name="Grigoriev I.V."/>
            <person name="Nagy L.G."/>
            <person name="Gibbons J."/>
            <person name="Hibbett D."/>
        </authorList>
    </citation>
    <scope>NUCLEOTIDE SEQUENCE [LARGE SCALE GENOMIC DNA]</scope>
    <source>
        <strain evidence="2">ALCF2SS1-6</strain>
    </source>
</reference>
<sequence>MYEAIKTFASTTCQQHEAMELPSEMEVRTQRAKRKNPDDPSDTGRHMVEYNVINTFKFHSLGDHTEYIRRSGPTDNTTTQIGEQEHKHVKHEHARTNKVNFEMQIAENVRNTDALASLRPYDEFVAPSLQKELDKREAIARAEAHERSGTSPLARAATGERVVPMSPSDHYRISRSQRNPMPLREWTAQNESDPAVKGFIPHLYEHLAARLIGGDMFTEPNEFTPEQLDGVQILDDKMYPHNLLRLNYTTYDLRREQDCISPHKQADIMVLAPEWDNTPFWFARVIGIFHVNTRYVGPGSTHATKKWQRIDFLWPRVQFVDAHEPDNVPFSFVDPDDVIRAAYLLPCPREGLTHELLGPSKLARKLPIADEVLEEQDYAFFEVSMFADRDIFMRHHGGGIGHKGIGVDVDTSRQHRFRRLRFAEANGGDSDSDYEDYIDEILGYRRPTATVRDSPASCTIINYLYLHVFPTLDEALQALLSDEDDEDPAEVLLADPNEDDTIEWGDLFGDMSGGEDSDHDLAPTAEENDQGEEEEEDDLYANYAPL</sequence>
<name>A0A5C2RWU8_9APHY</name>
<keyword evidence="3" id="KW-1185">Reference proteome</keyword>
<evidence type="ECO:0000313" key="2">
    <source>
        <dbReference type="EMBL" id="RPD55405.1"/>
    </source>
</evidence>